<dbReference type="EMBL" id="FONR01000009">
    <property type="protein sequence ID" value="SFF60878.1"/>
    <property type="molecule type" value="Genomic_DNA"/>
</dbReference>
<feature type="region of interest" description="Disordered" evidence="1">
    <location>
        <begin position="1"/>
        <end position="49"/>
    </location>
</feature>
<feature type="compositionally biased region" description="Basic residues" evidence="1">
    <location>
        <begin position="35"/>
        <end position="49"/>
    </location>
</feature>
<evidence type="ECO:0000256" key="1">
    <source>
        <dbReference type="SAM" id="MobiDB-lite"/>
    </source>
</evidence>
<organism evidence="2 3">
    <name type="scientific">Streptomyces mirabilis</name>
    <dbReference type="NCBI Taxonomy" id="68239"/>
    <lineage>
        <taxon>Bacteria</taxon>
        <taxon>Bacillati</taxon>
        <taxon>Actinomycetota</taxon>
        <taxon>Actinomycetes</taxon>
        <taxon>Kitasatosporales</taxon>
        <taxon>Streptomycetaceae</taxon>
        <taxon>Streptomyces</taxon>
    </lineage>
</organism>
<name>A0A1I2K3G3_9ACTN</name>
<evidence type="ECO:0000313" key="3">
    <source>
        <dbReference type="Proteomes" id="UP000181942"/>
    </source>
</evidence>
<dbReference type="RefSeq" id="WP_177324117.1">
    <property type="nucleotide sequence ID" value="NZ_FONR01000009.1"/>
</dbReference>
<accession>A0A1I2K3G3</accession>
<dbReference type="Proteomes" id="UP000181942">
    <property type="component" value="Unassembled WGS sequence"/>
</dbReference>
<sequence length="49" mass="5750">MPYATPAPLLEVDLNPGRPPILHTDTPAVRLTERTRHRRSHRRRRRVEG</sequence>
<proteinExistence type="predicted"/>
<evidence type="ECO:0000313" key="2">
    <source>
        <dbReference type="EMBL" id="SFF60878.1"/>
    </source>
</evidence>
<gene>
    <name evidence="2" type="ORF">SAMN02787118_109239</name>
</gene>
<reference evidence="2 3" key="1">
    <citation type="submission" date="2016-10" db="EMBL/GenBank/DDBJ databases">
        <authorList>
            <person name="de Groot N.N."/>
        </authorList>
    </citation>
    <scope>NUCLEOTIDE SEQUENCE [LARGE SCALE GENOMIC DNA]</scope>
    <source>
        <strain evidence="2 3">OK461</strain>
    </source>
</reference>
<protein>
    <submittedName>
        <fullName evidence="2">Uncharacterized protein</fullName>
    </submittedName>
</protein>
<dbReference type="AlphaFoldDB" id="A0A1I2K3G3"/>